<accession>A0A7J4JVQ4</accession>
<proteinExistence type="predicted"/>
<gene>
    <name evidence="1" type="ORF">HA222_04370</name>
</gene>
<evidence type="ECO:0000313" key="1">
    <source>
        <dbReference type="EMBL" id="HIH21862.1"/>
    </source>
</evidence>
<dbReference type="Proteomes" id="UP000590964">
    <property type="component" value="Unassembled WGS sequence"/>
</dbReference>
<reference evidence="2" key="1">
    <citation type="journal article" date="2020" name="bioRxiv">
        <title>A rank-normalized archaeal taxonomy based on genome phylogeny resolves widespread incomplete and uneven classifications.</title>
        <authorList>
            <person name="Rinke C."/>
            <person name="Chuvochina M."/>
            <person name="Mussig A.J."/>
            <person name="Chaumeil P.-A."/>
            <person name="Waite D.W."/>
            <person name="Whitman W.B."/>
            <person name="Parks D.H."/>
            <person name="Hugenholtz P."/>
        </authorList>
    </citation>
    <scope>NUCLEOTIDE SEQUENCE [LARGE SCALE GENOMIC DNA]</scope>
</reference>
<protein>
    <submittedName>
        <fullName evidence="1">Uncharacterized protein</fullName>
    </submittedName>
</protein>
<sequence>MAAGKKTKKKRIDGFGIFKGAKPFSRDDFVTSCFIENYLDKKKVKK</sequence>
<comment type="caution">
    <text evidence="1">The sequence shown here is derived from an EMBL/GenBank/DDBJ whole genome shotgun (WGS) entry which is preliminary data.</text>
</comment>
<name>A0A7J4JVQ4_9ARCH</name>
<dbReference type="AlphaFoldDB" id="A0A7J4JVQ4"/>
<organism evidence="1 2">
    <name type="scientific">Candidatus Iainarchaeum sp</name>
    <dbReference type="NCBI Taxonomy" id="3101447"/>
    <lineage>
        <taxon>Archaea</taxon>
        <taxon>Candidatus Iainarchaeota</taxon>
        <taxon>Candidatus Iainarchaeia</taxon>
        <taxon>Candidatus Iainarchaeales</taxon>
        <taxon>Candidatus Iainarchaeaceae</taxon>
        <taxon>Candidatus Iainarchaeum</taxon>
    </lineage>
</organism>
<dbReference type="EMBL" id="DUFW01000078">
    <property type="protein sequence ID" value="HIH21862.1"/>
    <property type="molecule type" value="Genomic_DNA"/>
</dbReference>
<evidence type="ECO:0000313" key="2">
    <source>
        <dbReference type="Proteomes" id="UP000590964"/>
    </source>
</evidence>